<evidence type="ECO:0000313" key="2">
    <source>
        <dbReference type="EMBL" id="MBJ7550327.1"/>
    </source>
</evidence>
<dbReference type="PANTHER" id="PTHR43747:SF1">
    <property type="entry name" value="SLR1998 PROTEIN"/>
    <property type="match status" value="1"/>
</dbReference>
<keyword evidence="3" id="KW-1185">Reference proteome</keyword>
<gene>
    <name evidence="2" type="ORF">JHD44_06510</name>
</gene>
<dbReference type="InterPro" id="IPR050816">
    <property type="entry name" value="Flavin-dep_Halogenase_NPB"/>
</dbReference>
<reference evidence="2 3" key="1">
    <citation type="submission" date="2020-12" db="EMBL/GenBank/DDBJ databases">
        <title>Comparative genome analysis of fungal antagonists Marinomonas ostreistagni 398 and M. spartinae 468.</title>
        <authorList>
            <person name="Fields J.L."/>
            <person name="Mavrodi O.V."/>
            <person name="Biber P.D."/>
            <person name="Indest K.J."/>
            <person name="Mavrodi D.V."/>
        </authorList>
    </citation>
    <scope>NUCLEOTIDE SEQUENCE [LARGE SCALE GENOMIC DNA]</scope>
    <source>
        <strain evidence="2 3">USM7</strain>
    </source>
</reference>
<dbReference type="EMBL" id="JAEMUH010000005">
    <property type="protein sequence ID" value="MBJ7550327.1"/>
    <property type="molecule type" value="Genomic_DNA"/>
</dbReference>
<dbReference type="Pfam" id="PF01494">
    <property type="entry name" value="FAD_binding_3"/>
    <property type="match status" value="1"/>
</dbReference>
<dbReference type="SUPFAM" id="SSF51905">
    <property type="entry name" value="FAD/NAD(P)-binding domain"/>
    <property type="match status" value="1"/>
</dbReference>
<dbReference type="InterPro" id="IPR036188">
    <property type="entry name" value="FAD/NAD-bd_sf"/>
</dbReference>
<protein>
    <submittedName>
        <fullName evidence="2">Tryptophan 7-halogenase</fullName>
    </submittedName>
</protein>
<organism evidence="2 3">
    <name type="scientific">Marinomonas ostreistagni</name>
    <dbReference type="NCBI Taxonomy" id="359209"/>
    <lineage>
        <taxon>Bacteria</taxon>
        <taxon>Pseudomonadati</taxon>
        <taxon>Pseudomonadota</taxon>
        <taxon>Gammaproteobacteria</taxon>
        <taxon>Oceanospirillales</taxon>
        <taxon>Oceanospirillaceae</taxon>
        <taxon>Marinomonas</taxon>
    </lineage>
</organism>
<evidence type="ECO:0000313" key="3">
    <source>
        <dbReference type="Proteomes" id="UP000598488"/>
    </source>
</evidence>
<dbReference type="InterPro" id="IPR002938">
    <property type="entry name" value="FAD-bd"/>
</dbReference>
<dbReference type="Proteomes" id="UP000598488">
    <property type="component" value="Unassembled WGS sequence"/>
</dbReference>
<feature type="domain" description="FAD-binding" evidence="1">
    <location>
        <begin position="8"/>
        <end position="257"/>
    </location>
</feature>
<proteinExistence type="predicted"/>
<evidence type="ECO:0000259" key="1">
    <source>
        <dbReference type="Pfam" id="PF01494"/>
    </source>
</evidence>
<dbReference type="PANTHER" id="PTHR43747">
    <property type="entry name" value="FAD-BINDING PROTEIN"/>
    <property type="match status" value="1"/>
</dbReference>
<dbReference type="Gene3D" id="3.50.50.60">
    <property type="entry name" value="FAD/NAD(P)-binding domain"/>
    <property type="match status" value="1"/>
</dbReference>
<sequence>MHSANGSFDVVIIGAGPSGAVAAANLTRSGHNVLVLEKQYFPRFSIGESLLPQSMEFLQQAGMLQAVIEAGFQFKNGAAFANKEQYDFFDFREKFSPGWGTTYQVQRAQFDKILADCAVKEGTEIRYGHAVESYTELENNTVQLHVCDDQNNEYDVSAKFVLDASGFGRVLPKLLNLEKESTLSTRVSLFTHVEDRIGLKDFDRNKILISVHPENSEIWYWLIPFSNGRSSVGVVLPRSVYEQHQDQEDELILKHFITQTGKMCESLTEAQFDTAVGKLAGYSSDVTQMSGKHFALLGNAGEFLDPVFSSGVTIALKSASLASAVLDKQLHGEQVDWLSEYEQPLKLGINTFRTFVEGWYDGSLQTVIFTEQKNPAIKEMISSVLAGYAWDTNNPYVNTPKRLHVLAQLCQK</sequence>
<dbReference type="RefSeq" id="WP_199461960.1">
    <property type="nucleotide sequence ID" value="NZ_JAEMUH010000005.1"/>
</dbReference>
<accession>A0ABS0Z9J7</accession>
<name>A0ABS0Z9J7_9GAMM</name>
<comment type="caution">
    <text evidence="2">The sequence shown here is derived from an EMBL/GenBank/DDBJ whole genome shotgun (WGS) entry which is preliminary data.</text>
</comment>